<name>A0A1W2DRG5_9HYPH</name>
<feature type="transmembrane region" description="Helical" evidence="1">
    <location>
        <begin position="30"/>
        <end position="49"/>
    </location>
</feature>
<dbReference type="EMBL" id="FWXR01000017">
    <property type="protein sequence ID" value="SMD00021.1"/>
    <property type="molecule type" value="Genomic_DNA"/>
</dbReference>
<evidence type="ECO:0000313" key="2">
    <source>
        <dbReference type="EMBL" id="SMD00021.1"/>
    </source>
</evidence>
<evidence type="ECO:0000256" key="1">
    <source>
        <dbReference type="SAM" id="Phobius"/>
    </source>
</evidence>
<evidence type="ECO:0008006" key="4">
    <source>
        <dbReference type="Google" id="ProtNLM"/>
    </source>
</evidence>
<accession>A0A1W2DRG5</accession>
<keyword evidence="1" id="KW-0812">Transmembrane</keyword>
<reference evidence="2 3" key="1">
    <citation type="submission" date="2017-04" db="EMBL/GenBank/DDBJ databases">
        <authorList>
            <person name="Afonso C.L."/>
            <person name="Miller P.J."/>
            <person name="Scott M.A."/>
            <person name="Spackman E."/>
            <person name="Goraichik I."/>
            <person name="Dimitrov K.M."/>
            <person name="Suarez D.L."/>
            <person name="Swayne D.E."/>
        </authorList>
    </citation>
    <scope>NUCLEOTIDE SEQUENCE [LARGE SCALE GENOMIC DNA]</scope>
    <source>
        <strain evidence="2 3">CGMCC 1.10972</strain>
    </source>
</reference>
<evidence type="ECO:0000313" key="3">
    <source>
        <dbReference type="Proteomes" id="UP000192656"/>
    </source>
</evidence>
<keyword evidence="1" id="KW-1133">Transmembrane helix</keyword>
<sequence length="52" mass="5865">MTKLFSLLFILLMGAHLIRPLGLPGLKRRGDFWKLAVVAFVVFGLTVLIRPE</sequence>
<protein>
    <recommendedName>
        <fullName evidence="4">NnrU protein</fullName>
    </recommendedName>
</protein>
<dbReference type="STRING" id="937218.SAMN06297251_11742"/>
<keyword evidence="3" id="KW-1185">Reference proteome</keyword>
<dbReference type="Proteomes" id="UP000192656">
    <property type="component" value="Unassembled WGS sequence"/>
</dbReference>
<organism evidence="2 3">
    <name type="scientific">Fulvimarina manganoxydans</name>
    <dbReference type="NCBI Taxonomy" id="937218"/>
    <lineage>
        <taxon>Bacteria</taxon>
        <taxon>Pseudomonadati</taxon>
        <taxon>Pseudomonadota</taxon>
        <taxon>Alphaproteobacteria</taxon>
        <taxon>Hyphomicrobiales</taxon>
        <taxon>Aurantimonadaceae</taxon>
        <taxon>Fulvimarina</taxon>
    </lineage>
</organism>
<gene>
    <name evidence="2" type="ORF">SAMN06297251_11742</name>
</gene>
<proteinExistence type="predicted"/>
<dbReference type="AlphaFoldDB" id="A0A1W2DRG5"/>
<keyword evidence="1" id="KW-0472">Membrane</keyword>
<dbReference type="RefSeq" id="WP_170923337.1">
    <property type="nucleotide sequence ID" value="NZ_FWXR01000017.1"/>
</dbReference>